<dbReference type="Proteomes" id="UP001432027">
    <property type="component" value="Unassembled WGS sequence"/>
</dbReference>
<keyword evidence="2" id="KW-1185">Reference proteome</keyword>
<dbReference type="EMBL" id="BTSX01000005">
    <property type="protein sequence ID" value="GMT01720.1"/>
    <property type="molecule type" value="Genomic_DNA"/>
</dbReference>
<proteinExistence type="predicted"/>
<accession>A0AAV5U5P9</accession>
<organism evidence="1 2">
    <name type="scientific">Pristionchus entomophagus</name>
    <dbReference type="NCBI Taxonomy" id="358040"/>
    <lineage>
        <taxon>Eukaryota</taxon>
        <taxon>Metazoa</taxon>
        <taxon>Ecdysozoa</taxon>
        <taxon>Nematoda</taxon>
        <taxon>Chromadorea</taxon>
        <taxon>Rhabditida</taxon>
        <taxon>Rhabditina</taxon>
        <taxon>Diplogasteromorpha</taxon>
        <taxon>Diplogasteroidea</taxon>
        <taxon>Neodiplogasteridae</taxon>
        <taxon>Pristionchus</taxon>
    </lineage>
</organism>
<sequence length="556" mass="64066">RDDQETVDKLYLNDDLFDYEQLPEGVTRYVLDNGSKVYLKCDQYGQVASIFNGRIAIECSVTIVPDELMFAGELNDSLYFYTIHKNRTTLDSYAYTFYKLVIEATVKDSNLYLEIIRKVNKAEKLSFACQQPYFIEVLNGTASFKNQSCSIESFAGEIITYISRQIVHEECLMGVPKMGIPEFNWEFFVKRKIVYFITWCTNLTLISKCSRNVNIIYIRDGDGNTGWRSHKHTSVYARDNGCVYVLSNQILFVVGDHKNIKLFEIDNITSGGTIGGLKDGRVFINTPQKCHELYLGEEYRKLFLALEERLIDDMVNEDSTAGNIMELTPDEVTRYTLTNGSHIFFRNYEFNELYSGTCNSREFVVKDLPSEQLIFAGEVNNELYFYTKLSEGDLKRHNFYKCFSENTDGPVPIFFQKIGEVWIMTQNGYLKLYYLIPLSNRRTSFLYRQPYFYDELPDGTIIIKNFDLQQAALLSEADVKFLKQYAYNISYCALFVRNEVVYYLQRSSGIMDPTISRISTSLVVIEPGSIGSGKMPTVIGSDVEDGSQENRTDRTR</sequence>
<name>A0AAV5U5P9_9BILA</name>
<reference evidence="1" key="1">
    <citation type="submission" date="2023-10" db="EMBL/GenBank/DDBJ databases">
        <title>Genome assembly of Pristionchus species.</title>
        <authorList>
            <person name="Yoshida K."/>
            <person name="Sommer R.J."/>
        </authorList>
    </citation>
    <scope>NUCLEOTIDE SEQUENCE</scope>
    <source>
        <strain evidence="1">RS0144</strain>
    </source>
</reference>
<evidence type="ECO:0000313" key="2">
    <source>
        <dbReference type="Proteomes" id="UP001432027"/>
    </source>
</evidence>
<evidence type="ECO:0000313" key="1">
    <source>
        <dbReference type="EMBL" id="GMT01720.1"/>
    </source>
</evidence>
<feature type="non-terminal residue" evidence="1">
    <location>
        <position position="1"/>
    </location>
</feature>
<gene>
    <name evidence="1" type="ORF">PENTCL1PPCAC_23894</name>
</gene>
<protein>
    <submittedName>
        <fullName evidence="1">Uncharacterized protein</fullName>
    </submittedName>
</protein>
<comment type="caution">
    <text evidence="1">The sequence shown here is derived from an EMBL/GenBank/DDBJ whole genome shotgun (WGS) entry which is preliminary data.</text>
</comment>
<dbReference type="AlphaFoldDB" id="A0AAV5U5P9"/>